<keyword evidence="1" id="KW-0446">Lipid-binding</keyword>
<protein>
    <recommendedName>
        <fullName evidence="1">Non-specific lipid-transfer protein</fullName>
    </recommendedName>
</protein>
<sequence length="118" mass="11870">MRTSTIWKVVLFALAVQAAAMRGAEAAISCSTVISDLVPCLSYVAGSAANPTAACCNGVKALNAAAKTTPDRQAACKCIKSAAASYKYNSGKAGKIPGLCGVSVSFPISASVNCNAIH</sequence>
<dbReference type="PRINTS" id="PR00382">
    <property type="entry name" value="LIPIDTRNSFER"/>
</dbReference>
<dbReference type="Gene3D" id="1.10.110.10">
    <property type="entry name" value="Plant lipid-transfer and hydrophobic proteins"/>
    <property type="match status" value="1"/>
</dbReference>
<feature type="signal peptide" evidence="2">
    <location>
        <begin position="1"/>
        <end position="26"/>
    </location>
</feature>
<dbReference type="EMBL" id="EF087533">
    <property type="protein sequence ID" value="ABK26772.1"/>
    <property type="molecule type" value="mRNA"/>
</dbReference>
<dbReference type="CDD" id="cd01960">
    <property type="entry name" value="nsLTP1"/>
    <property type="match status" value="1"/>
</dbReference>
<dbReference type="GO" id="GO:0008289">
    <property type="term" value="F:lipid binding"/>
    <property type="evidence" value="ECO:0007669"/>
    <property type="project" value="UniProtKB-KW"/>
</dbReference>
<dbReference type="SUPFAM" id="SSF47699">
    <property type="entry name" value="Bifunctional inhibitor/lipid-transfer protein/seed storage 2S albumin"/>
    <property type="match status" value="1"/>
</dbReference>
<dbReference type="PROSITE" id="PS00597">
    <property type="entry name" value="PLANT_LTP"/>
    <property type="match status" value="1"/>
</dbReference>
<evidence type="ECO:0000256" key="2">
    <source>
        <dbReference type="SAM" id="SignalP"/>
    </source>
</evidence>
<evidence type="ECO:0000313" key="4">
    <source>
        <dbReference type="EMBL" id="ABK21290.1"/>
    </source>
</evidence>
<dbReference type="InterPro" id="IPR016140">
    <property type="entry name" value="Bifunc_inhib/LTP/seed_store"/>
</dbReference>
<organism evidence="4">
    <name type="scientific">Picea sitchensis</name>
    <name type="common">Sitka spruce</name>
    <name type="synonym">Pinus sitchensis</name>
    <dbReference type="NCBI Taxonomy" id="3332"/>
    <lineage>
        <taxon>Eukaryota</taxon>
        <taxon>Viridiplantae</taxon>
        <taxon>Streptophyta</taxon>
        <taxon>Embryophyta</taxon>
        <taxon>Tracheophyta</taxon>
        <taxon>Spermatophyta</taxon>
        <taxon>Pinopsida</taxon>
        <taxon>Pinidae</taxon>
        <taxon>Conifers I</taxon>
        <taxon>Pinales</taxon>
        <taxon>Pinaceae</taxon>
        <taxon>Picea</taxon>
    </lineage>
</organism>
<comment type="function">
    <text evidence="1">Plant non-specific lipid-transfer proteins transfer phospholipids as well as galactolipids across membranes. May play a role in wax or cutin deposition in the cell walls of expanding epidermal cells and certain secretory tissues.</text>
</comment>
<proteinExistence type="evidence at transcript level"/>
<evidence type="ECO:0000256" key="1">
    <source>
        <dbReference type="RuleBase" id="RU000628"/>
    </source>
</evidence>
<reference evidence="4" key="1">
    <citation type="journal article" date="2008" name="BMC Genomics">
        <title>A conifer genomics resource of 200,000 spruce (Picea spp.) ESTs and 6,464 high-quality, sequence-finished full-length cDNAs for Sitka spruce (Picea sitchensis).</title>
        <authorList>
            <person name="Ralph S.G."/>
            <person name="Chun H.J."/>
            <person name="Kolosova N."/>
            <person name="Cooper D."/>
            <person name="Oddy C."/>
            <person name="Ritland C.E."/>
            <person name="Kirkpatrick R."/>
            <person name="Moore R."/>
            <person name="Barber S."/>
            <person name="Holt R.A."/>
            <person name="Jones S.J."/>
            <person name="Marra M.A."/>
            <person name="Douglas C.J."/>
            <person name="Ritland K."/>
            <person name="Bohlmann J."/>
        </authorList>
    </citation>
    <scope>NUCLEOTIDE SEQUENCE</scope>
    <source>
        <tissue evidence="4">Green portion of the leader tissue</tissue>
    </source>
</reference>
<dbReference type="Pfam" id="PF00234">
    <property type="entry name" value="Tryp_alpha_amyl"/>
    <property type="match status" value="1"/>
</dbReference>
<feature type="domain" description="Bifunctional inhibitor/plant lipid transfer protein/seed storage helical" evidence="3">
    <location>
        <begin position="30"/>
        <end position="114"/>
    </location>
</feature>
<dbReference type="SMART" id="SM00499">
    <property type="entry name" value="AAI"/>
    <property type="match status" value="1"/>
</dbReference>
<dbReference type="EMBL" id="EF081910">
    <property type="protein sequence ID" value="ABK21290.1"/>
    <property type="molecule type" value="mRNA"/>
</dbReference>
<accession>A9NKX9</accession>
<dbReference type="PANTHER" id="PTHR33076">
    <property type="entry name" value="NON-SPECIFIC LIPID-TRANSFER PROTEIN 2-RELATED"/>
    <property type="match status" value="1"/>
</dbReference>
<dbReference type="AlphaFoldDB" id="A9NKX9"/>
<comment type="similarity">
    <text evidence="1">Belongs to the plant LTP family.</text>
</comment>
<feature type="chain" id="PRO_5010821322" description="Non-specific lipid-transfer protein" evidence="2">
    <location>
        <begin position="27"/>
        <end position="118"/>
    </location>
</feature>
<evidence type="ECO:0000259" key="3">
    <source>
        <dbReference type="SMART" id="SM00499"/>
    </source>
</evidence>
<keyword evidence="1" id="KW-0813">Transport</keyword>
<keyword evidence="2" id="KW-0732">Signal</keyword>
<name>A9NKX9_PICSI</name>
<dbReference type="InterPro" id="IPR000528">
    <property type="entry name" value="Plant_nsLTP"/>
</dbReference>
<dbReference type="GO" id="GO:0006869">
    <property type="term" value="P:lipid transport"/>
    <property type="evidence" value="ECO:0007669"/>
    <property type="project" value="InterPro"/>
</dbReference>
<dbReference type="InterPro" id="IPR036312">
    <property type="entry name" value="Bifun_inhib/LTP/seed_sf"/>
</dbReference>